<feature type="region of interest" description="Disordered" evidence="1">
    <location>
        <begin position="235"/>
        <end position="255"/>
    </location>
</feature>
<dbReference type="HOGENOM" id="CLU_1005196_0_0_1"/>
<gene>
    <name evidence="2" type="ORF">PFL1_04894</name>
</gene>
<accession>A0A061H4E3</accession>
<feature type="compositionally biased region" description="Basic and acidic residues" evidence="1">
    <location>
        <begin position="108"/>
        <end position="117"/>
    </location>
</feature>
<dbReference type="AlphaFoldDB" id="A0A061H4E3"/>
<evidence type="ECO:0000313" key="3">
    <source>
        <dbReference type="Proteomes" id="UP000053664"/>
    </source>
</evidence>
<organism evidence="2 3">
    <name type="scientific">Pseudozyma flocculosa PF-1</name>
    <dbReference type="NCBI Taxonomy" id="1277687"/>
    <lineage>
        <taxon>Eukaryota</taxon>
        <taxon>Fungi</taxon>
        <taxon>Dikarya</taxon>
        <taxon>Basidiomycota</taxon>
        <taxon>Ustilaginomycotina</taxon>
        <taxon>Ustilaginomycetes</taxon>
        <taxon>Ustilaginales</taxon>
        <taxon>Ustilaginaceae</taxon>
        <taxon>Pseudozyma</taxon>
    </lineage>
</organism>
<dbReference type="Proteomes" id="UP000053664">
    <property type="component" value="Unassembled WGS sequence"/>
</dbReference>
<feature type="compositionally biased region" description="Basic and acidic residues" evidence="1">
    <location>
        <begin position="239"/>
        <end position="254"/>
    </location>
</feature>
<dbReference type="EMBL" id="KE361638">
    <property type="protein sequence ID" value="EPQ27757.1"/>
    <property type="molecule type" value="Genomic_DNA"/>
</dbReference>
<feature type="compositionally biased region" description="Low complexity" evidence="1">
    <location>
        <begin position="164"/>
        <end position="187"/>
    </location>
</feature>
<dbReference type="KEGG" id="pfp:PFL1_04894"/>
<dbReference type="RefSeq" id="XP_007880613.1">
    <property type="nucleotide sequence ID" value="XM_007882422.1"/>
</dbReference>
<name>A0A061H4E3_9BASI</name>
<reference evidence="2 3" key="1">
    <citation type="journal article" date="2013" name="Plant Cell">
        <title>The transition from a phytopathogenic smut ancestor to an anamorphic biocontrol agent deciphered by comparative whole-genome analysis.</title>
        <authorList>
            <person name="Lefebvre F."/>
            <person name="Joly D.L."/>
            <person name="Labbe C."/>
            <person name="Teichmann B."/>
            <person name="Linning R."/>
            <person name="Belzile F."/>
            <person name="Bakkeren G."/>
            <person name="Belanger R.R."/>
        </authorList>
    </citation>
    <scope>NUCLEOTIDE SEQUENCE [LARGE SCALE GENOMIC DNA]</scope>
    <source>
        <strain evidence="2 3">PF-1</strain>
    </source>
</reference>
<protein>
    <submittedName>
        <fullName evidence="2">Uncharacterized protein</fullName>
    </submittedName>
</protein>
<dbReference type="eggNOG" id="ENOG502SAY0">
    <property type="taxonomic scope" value="Eukaryota"/>
</dbReference>
<feature type="compositionally biased region" description="Low complexity" evidence="1">
    <location>
        <begin position="21"/>
        <end position="72"/>
    </location>
</feature>
<feature type="region of interest" description="Disordered" evidence="1">
    <location>
        <begin position="1"/>
        <end position="120"/>
    </location>
</feature>
<evidence type="ECO:0000256" key="1">
    <source>
        <dbReference type="SAM" id="MobiDB-lite"/>
    </source>
</evidence>
<dbReference type="GeneID" id="19318994"/>
<dbReference type="OrthoDB" id="4085451at2759"/>
<sequence>MGSSSSKPARKLAKEATQAVSRQSEAAGAQAASAASAAARAARPAPTTSPSSSSSSTSQSGQYGSGAGSSATRGDPGTAPATSSYDPQYAPSRTDATRQQQAQASETKTQDIMRDASDPQLLQNLARLGAVNVPKHSTNYQPTDQMLRILAARSKASLDPSDHTAGSATTPTAASSSRSPNASTAASERVSATTLSLLLDDRKHCETHADLEKLAVEYDLPLATIQQLARHFNSPTMGDEIREDERERERDDTAPAKFKALWVEPQLGAAKQQAIGP</sequence>
<feature type="region of interest" description="Disordered" evidence="1">
    <location>
        <begin position="157"/>
        <end position="189"/>
    </location>
</feature>
<evidence type="ECO:0000313" key="2">
    <source>
        <dbReference type="EMBL" id="EPQ27757.1"/>
    </source>
</evidence>
<proteinExistence type="predicted"/>